<comment type="pathway">
    <text evidence="2">Quinol/quinone metabolism; menaquinone biosynthesis.</text>
</comment>
<dbReference type="GO" id="GO:0000139">
    <property type="term" value="C:Golgi membrane"/>
    <property type="evidence" value="ECO:0007669"/>
    <property type="project" value="TreeGrafter"/>
</dbReference>
<dbReference type="Pfam" id="PF01040">
    <property type="entry name" value="UbiA"/>
    <property type="match status" value="1"/>
</dbReference>
<name>A0A8S3ZFG8_9EUPU</name>
<dbReference type="AlphaFoldDB" id="A0A8S3ZFG8"/>
<keyword evidence="6" id="KW-0808">Transferase</keyword>
<keyword evidence="7 10" id="KW-0812">Transmembrane</keyword>
<evidence type="ECO:0000256" key="10">
    <source>
        <dbReference type="SAM" id="Phobius"/>
    </source>
</evidence>
<dbReference type="PANTHER" id="PTHR13929:SF0">
    <property type="entry name" value="UBIA PRENYLTRANSFERASE DOMAIN-CONTAINING PROTEIN 1"/>
    <property type="match status" value="1"/>
</dbReference>
<feature type="transmembrane region" description="Helical" evidence="10">
    <location>
        <begin position="333"/>
        <end position="356"/>
    </location>
</feature>
<evidence type="ECO:0000313" key="11">
    <source>
        <dbReference type="EMBL" id="CAG5128143.1"/>
    </source>
</evidence>
<feature type="transmembrane region" description="Helical" evidence="10">
    <location>
        <begin position="300"/>
        <end position="321"/>
    </location>
</feature>
<keyword evidence="8 10" id="KW-1133">Transmembrane helix</keyword>
<dbReference type="GO" id="GO:0042371">
    <property type="term" value="P:vitamin K biosynthetic process"/>
    <property type="evidence" value="ECO:0007669"/>
    <property type="project" value="TreeGrafter"/>
</dbReference>
<dbReference type="GO" id="GO:0005783">
    <property type="term" value="C:endoplasmic reticulum"/>
    <property type="evidence" value="ECO:0007669"/>
    <property type="project" value="TreeGrafter"/>
</dbReference>
<feature type="transmembrane region" description="Helical" evidence="10">
    <location>
        <begin position="362"/>
        <end position="384"/>
    </location>
</feature>
<comment type="caution">
    <text evidence="11">The sequence shown here is derived from an EMBL/GenBank/DDBJ whole genome shotgun (WGS) entry which is preliminary data.</text>
</comment>
<evidence type="ECO:0000256" key="5">
    <source>
        <dbReference type="ARBA" id="ARBA00022602"/>
    </source>
</evidence>
<reference evidence="11" key="1">
    <citation type="submission" date="2021-04" db="EMBL/GenBank/DDBJ databases">
        <authorList>
            <consortium name="Molecular Ecology Group"/>
        </authorList>
    </citation>
    <scope>NUCLEOTIDE SEQUENCE</scope>
</reference>
<keyword evidence="5" id="KW-0637">Prenyltransferase</keyword>
<dbReference type="PANTHER" id="PTHR13929">
    <property type="entry name" value="1,4-DIHYDROXY-2-NAPHTHOATE OCTAPRENYLTRANSFERASE"/>
    <property type="match status" value="1"/>
</dbReference>
<evidence type="ECO:0000256" key="2">
    <source>
        <dbReference type="ARBA" id="ARBA00004863"/>
    </source>
</evidence>
<evidence type="ECO:0000256" key="9">
    <source>
        <dbReference type="ARBA" id="ARBA00023136"/>
    </source>
</evidence>
<protein>
    <recommendedName>
        <fullName evidence="13">UbiA prenyltransferase domain-containing protein 1</fullName>
    </recommendedName>
</protein>
<evidence type="ECO:0000256" key="1">
    <source>
        <dbReference type="ARBA" id="ARBA00004141"/>
    </source>
</evidence>
<feature type="transmembrane region" description="Helical" evidence="10">
    <location>
        <begin position="249"/>
        <end position="265"/>
    </location>
</feature>
<keyword evidence="9 10" id="KW-0472">Membrane</keyword>
<evidence type="ECO:0000256" key="8">
    <source>
        <dbReference type="ARBA" id="ARBA00022989"/>
    </source>
</evidence>
<evidence type="ECO:0000313" key="12">
    <source>
        <dbReference type="Proteomes" id="UP000678393"/>
    </source>
</evidence>
<dbReference type="GO" id="GO:0009234">
    <property type="term" value="P:menaquinone biosynthetic process"/>
    <property type="evidence" value="ECO:0007669"/>
    <property type="project" value="UniProtKB-KW"/>
</dbReference>
<gene>
    <name evidence="11" type="ORF">CUNI_LOCUS13701</name>
</gene>
<evidence type="ECO:0000256" key="6">
    <source>
        <dbReference type="ARBA" id="ARBA00022679"/>
    </source>
</evidence>
<evidence type="ECO:0000256" key="3">
    <source>
        <dbReference type="ARBA" id="ARBA00005985"/>
    </source>
</evidence>
<dbReference type="InterPro" id="IPR044878">
    <property type="entry name" value="UbiA_sf"/>
</dbReference>
<comment type="subcellular location">
    <subcellularLocation>
        <location evidence="1">Membrane</location>
        <topology evidence="1">Multi-pass membrane protein</topology>
    </subcellularLocation>
</comment>
<feature type="transmembrane region" description="Helical" evidence="10">
    <location>
        <begin position="221"/>
        <end position="243"/>
    </location>
</feature>
<feature type="transmembrane region" description="Helical" evidence="10">
    <location>
        <begin position="405"/>
        <end position="421"/>
    </location>
</feature>
<evidence type="ECO:0008006" key="13">
    <source>
        <dbReference type="Google" id="ProtNLM"/>
    </source>
</evidence>
<proteinExistence type="inferred from homology"/>
<dbReference type="OrthoDB" id="203513at2759"/>
<evidence type="ECO:0000256" key="4">
    <source>
        <dbReference type="ARBA" id="ARBA00022428"/>
    </source>
</evidence>
<dbReference type="InterPro" id="IPR000537">
    <property type="entry name" value="UbiA_prenyltransferase"/>
</dbReference>
<keyword evidence="4" id="KW-0474">Menaquinone biosynthesis</keyword>
<organism evidence="11 12">
    <name type="scientific">Candidula unifasciata</name>
    <dbReference type="NCBI Taxonomy" id="100452"/>
    <lineage>
        <taxon>Eukaryota</taxon>
        <taxon>Metazoa</taxon>
        <taxon>Spiralia</taxon>
        <taxon>Lophotrochozoa</taxon>
        <taxon>Mollusca</taxon>
        <taxon>Gastropoda</taxon>
        <taxon>Heterobranchia</taxon>
        <taxon>Euthyneura</taxon>
        <taxon>Panpulmonata</taxon>
        <taxon>Eupulmonata</taxon>
        <taxon>Stylommatophora</taxon>
        <taxon>Helicina</taxon>
        <taxon>Helicoidea</taxon>
        <taxon>Geomitridae</taxon>
        <taxon>Candidula</taxon>
    </lineage>
</organism>
<feature type="transmembrane region" description="Helical" evidence="10">
    <location>
        <begin position="272"/>
        <end position="294"/>
    </location>
</feature>
<dbReference type="InterPro" id="IPR026046">
    <property type="entry name" value="UBIAD1"/>
</dbReference>
<dbReference type="Proteomes" id="UP000678393">
    <property type="component" value="Unassembled WGS sequence"/>
</dbReference>
<accession>A0A8S3ZFG8</accession>
<feature type="transmembrane region" description="Helical" evidence="10">
    <location>
        <begin position="172"/>
        <end position="195"/>
    </location>
</feature>
<comment type="similarity">
    <text evidence="3">Belongs to the UbiA prenyltransferase family.</text>
</comment>
<sequence length="433" mass="47922">MNLDSQLRENVQRLLNSTQNGHRVTSEHCQTSAMEATTQTEEYPYLTRQVWFPPDLNPAEKGISAHRNLCANDISDSAQMPSQGQAIASVQDFTQPDQNSSQNGFHFHLGKNYRNGFNCCQEQNVKISSVKTNIVLSNYLIALRPWSFTVSIIPIALGSCLAYKFLGVFDVYIFFTTIFTAVCVHAAGNLVNTYFDFMRGIDNKKSDDRTLVDNILSPNDVVTLGALFYVSGCVGFLLLNFISSAKMEHLALVYFCGLSSSFFYTGGLGLKYIGLGDIIIVLTFGPVAVVFSHLSQTGQLSFVPLIYAIPLALNTEAILHSNNSRDMDSDRQAGMLTLAILLGKTGSYCLFCLLLFVPYLIFLIVGIHYSVWMLLPAVSILLAFPLEKSFRRGHLETLPHEVARLNLIMGVLYIIAVYLAHPQSLPSLTPLAS</sequence>
<dbReference type="CDD" id="cd13962">
    <property type="entry name" value="PT_UbiA_UBIAD1"/>
    <property type="match status" value="1"/>
</dbReference>
<dbReference type="EMBL" id="CAJHNH020002946">
    <property type="protein sequence ID" value="CAG5128143.1"/>
    <property type="molecule type" value="Genomic_DNA"/>
</dbReference>
<dbReference type="Gene3D" id="1.10.357.140">
    <property type="entry name" value="UbiA prenyltransferase"/>
    <property type="match status" value="1"/>
</dbReference>
<keyword evidence="12" id="KW-1185">Reference proteome</keyword>
<evidence type="ECO:0000256" key="7">
    <source>
        <dbReference type="ARBA" id="ARBA00022692"/>
    </source>
</evidence>
<feature type="transmembrane region" description="Helical" evidence="10">
    <location>
        <begin position="146"/>
        <end position="166"/>
    </location>
</feature>
<dbReference type="GO" id="GO:0004659">
    <property type="term" value="F:prenyltransferase activity"/>
    <property type="evidence" value="ECO:0007669"/>
    <property type="project" value="UniProtKB-KW"/>
</dbReference>